<keyword evidence="6" id="KW-1133">Transmembrane helix</keyword>
<dbReference type="PANTHER" id="PTHR12080">
    <property type="entry name" value="SIGNALING LYMPHOCYTIC ACTIVATION MOLECULE"/>
    <property type="match status" value="1"/>
</dbReference>
<dbReference type="Gene3D" id="2.60.40.10">
    <property type="entry name" value="Immunoglobulins"/>
    <property type="match status" value="2"/>
</dbReference>
<feature type="signal peptide" evidence="7">
    <location>
        <begin position="1"/>
        <end position="26"/>
    </location>
</feature>
<dbReference type="InterPro" id="IPR013783">
    <property type="entry name" value="Ig-like_fold"/>
</dbReference>
<sequence>MRAKMAFVSSVFFFLLCCSFLSPTDSEESCDYYAAVGANWHVPLDYELIASDNLKWTHKQEIVFNRIGNSFLIKKKDVDERGFLKLTNLSFKDSGEYTPTVFRNGQSVGALTSRKLCVLAPVQKPTLNMTCEEREPGNHVVKFSCLIKEELQSIKDKSVSVSWYKNTEVLPDARAMVLVKQAESVEKDSFTCNVSNRISFAVSAPVTQTCYESMFPDTIFGISIWVFVAGGGGIVLVLIVIVIVCSIKARRSRHRKIKEEAELRLQWANTAQQQQQQRQCAHPHNPHNGHHEHQHQHHHHRKQQKQQKQQQPGGHTGPRKHRSKPRPRAPESSSSHPPSHPQRAPQAQSGQNTDSEQPPPLPNPRTKGLKTQRV</sequence>
<feature type="domain" description="Ig-like" evidence="8">
    <location>
        <begin position="125"/>
        <end position="203"/>
    </location>
</feature>
<comment type="subcellular location">
    <subcellularLocation>
        <location evidence="1">Membrane</location>
    </subcellularLocation>
</comment>
<reference evidence="9" key="1">
    <citation type="submission" date="2020-06" db="EMBL/GenBank/DDBJ databases">
        <authorList>
            <consortium name="Wellcome Sanger Institute Data Sharing"/>
        </authorList>
    </citation>
    <scope>NUCLEOTIDE SEQUENCE [LARGE SCALE GENOMIC DNA]</scope>
</reference>
<feature type="compositionally biased region" description="Low complexity" evidence="5">
    <location>
        <begin position="272"/>
        <end position="283"/>
    </location>
</feature>
<dbReference type="GO" id="GO:0016020">
    <property type="term" value="C:membrane"/>
    <property type="evidence" value="ECO:0007669"/>
    <property type="project" value="UniProtKB-SubCell"/>
</dbReference>
<dbReference type="InterPro" id="IPR015631">
    <property type="entry name" value="CD2/SLAM_rcpt"/>
</dbReference>
<gene>
    <name evidence="9" type="primary">cd2</name>
</gene>
<feature type="region of interest" description="Disordered" evidence="5">
    <location>
        <begin position="268"/>
        <end position="374"/>
    </location>
</feature>
<dbReference type="AlphaFoldDB" id="A0A8C5DYA8"/>
<feature type="compositionally biased region" description="Basic residues" evidence="5">
    <location>
        <begin position="317"/>
        <end position="327"/>
    </location>
</feature>
<keyword evidence="6" id="KW-0812">Transmembrane</keyword>
<dbReference type="PANTHER" id="PTHR12080:SF134">
    <property type="entry name" value="CD48 ANTIGEN"/>
    <property type="match status" value="1"/>
</dbReference>
<organism evidence="9 10">
    <name type="scientific">Gouania willdenowi</name>
    <name type="common">Blunt-snouted clingfish</name>
    <name type="synonym">Lepadogaster willdenowi</name>
    <dbReference type="NCBI Taxonomy" id="441366"/>
    <lineage>
        <taxon>Eukaryota</taxon>
        <taxon>Metazoa</taxon>
        <taxon>Chordata</taxon>
        <taxon>Craniata</taxon>
        <taxon>Vertebrata</taxon>
        <taxon>Euteleostomi</taxon>
        <taxon>Actinopterygii</taxon>
        <taxon>Neopterygii</taxon>
        <taxon>Teleostei</taxon>
        <taxon>Neoteleostei</taxon>
        <taxon>Acanthomorphata</taxon>
        <taxon>Ovalentaria</taxon>
        <taxon>Blenniimorphae</taxon>
        <taxon>Blenniiformes</taxon>
        <taxon>Gobiesocoidei</taxon>
        <taxon>Gobiesocidae</taxon>
        <taxon>Gobiesocinae</taxon>
        <taxon>Gouania</taxon>
    </lineage>
</organism>
<dbReference type="InterPro" id="IPR007110">
    <property type="entry name" value="Ig-like_dom"/>
</dbReference>
<evidence type="ECO:0000313" key="10">
    <source>
        <dbReference type="Proteomes" id="UP000694680"/>
    </source>
</evidence>
<dbReference type="PROSITE" id="PS50835">
    <property type="entry name" value="IG_LIKE"/>
    <property type="match status" value="1"/>
</dbReference>
<proteinExistence type="predicted"/>
<evidence type="ECO:0000256" key="1">
    <source>
        <dbReference type="ARBA" id="ARBA00004370"/>
    </source>
</evidence>
<evidence type="ECO:0000259" key="8">
    <source>
        <dbReference type="PROSITE" id="PS50835"/>
    </source>
</evidence>
<accession>A0A8C5DYA8</accession>
<evidence type="ECO:0000256" key="2">
    <source>
        <dbReference type="ARBA" id="ARBA00022729"/>
    </source>
</evidence>
<keyword evidence="10" id="KW-1185">Reference proteome</keyword>
<evidence type="ECO:0000256" key="5">
    <source>
        <dbReference type="SAM" id="MobiDB-lite"/>
    </source>
</evidence>
<evidence type="ECO:0000256" key="3">
    <source>
        <dbReference type="ARBA" id="ARBA00023136"/>
    </source>
</evidence>
<evidence type="ECO:0000256" key="6">
    <source>
        <dbReference type="SAM" id="Phobius"/>
    </source>
</evidence>
<keyword evidence="4" id="KW-0325">Glycoprotein</keyword>
<evidence type="ECO:0000256" key="4">
    <source>
        <dbReference type="ARBA" id="ARBA00023180"/>
    </source>
</evidence>
<evidence type="ECO:0000256" key="7">
    <source>
        <dbReference type="SAM" id="SignalP"/>
    </source>
</evidence>
<dbReference type="OrthoDB" id="8963224at2759"/>
<reference evidence="9" key="3">
    <citation type="submission" date="2025-09" db="UniProtKB">
        <authorList>
            <consortium name="Ensembl"/>
        </authorList>
    </citation>
    <scope>IDENTIFICATION</scope>
</reference>
<keyword evidence="3 6" id="KW-0472">Membrane</keyword>
<protein>
    <recommendedName>
        <fullName evidence="8">Ig-like domain-containing protein</fullName>
    </recommendedName>
</protein>
<dbReference type="Proteomes" id="UP000694680">
    <property type="component" value="Chromosome 2"/>
</dbReference>
<feature type="transmembrane region" description="Helical" evidence="6">
    <location>
        <begin position="222"/>
        <end position="247"/>
    </location>
</feature>
<keyword evidence="2 7" id="KW-0732">Signal</keyword>
<feature type="compositionally biased region" description="Low complexity" evidence="5">
    <location>
        <begin position="330"/>
        <end position="349"/>
    </location>
</feature>
<feature type="compositionally biased region" description="Basic residues" evidence="5">
    <location>
        <begin position="284"/>
        <end position="305"/>
    </location>
</feature>
<evidence type="ECO:0000313" key="9">
    <source>
        <dbReference type="Ensembl" id="ENSGWIP00000013677.1"/>
    </source>
</evidence>
<name>A0A8C5DYA8_GOUWI</name>
<dbReference type="Ensembl" id="ENSGWIT00000015156.1">
    <property type="protein sequence ID" value="ENSGWIP00000013677.1"/>
    <property type="gene ID" value="ENSGWIG00000007760.1"/>
</dbReference>
<reference evidence="9" key="2">
    <citation type="submission" date="2025-08" db="UniProtKB">
        <authorList>
            <consortium name="Ensembl"/>
        </authorList>
    </citation>
    <scope>IDENTIFICATION</scope>
</reference>
<feature type="chain" id="PRO_5033998372" description="Ig-like domain-containing protein" evidence="7">
    <location>
        <begin position="27"/>
        <end position="374"/>
    </location>
</feature>